<dbReference type="GO" id="GO:0047490">
    <property type="term" value="F:pectin lyase activity"/>
    <property type="evidence" value="ECO:0007669"/>
    <property type="project" value="UniProtKB-EC"/>
</dbReference>
<dbReference type="EMBL" id="JACYCD010000078">
    <property type="protein sequence ID" value="KAF8703180.1"/>
    <property type="molecule type" value="Genomic_DNA"/>
</dbReference>
<keyword evidence="9" id="KW-0732">Signal</keyword>
<evidence type="ECO:0000256" key="8">
    <source>
        <dbReference type="RuleBase" id="RU361173"/>
    </source>
</evidence>
<proteinExistence type="inferred from homology"/>
<evidence type="ECO:0000259" key="10">
    <source>
        <dbReference type="SMART" id="SM00656"/>
    </source>
</evidence>
<evidence type="ECO:0000256" key="7">
    <source>
        <dbReference type="ARBA" id="ARBA00039082"/>
    </source>
</evidence>
<comment type="function">
    <text evidence="6">Pectinolytic enzymes consist of four classes of enzymes: pectin lyase, polygalacturonase, pectin methylesterase and rhamnogalacturonase. Among pectinolytic enzymes, pectin lyase is the most important in depolymerization of pectin, since it cleaves internal glycosidic bonds of highly methylated pectins.</text>
</comment>
<dbReference type="GO" id="GO:0030570">
    <property type="term" value="F:pectate lyase activity"/>
    <property type="evidence" value="ECO:0007669"/>
    <property type="project" value="InterPro"/>
</dbReference>
<comment type="catalytic activity">
    <reaction evidence="5">
        <text>Eliminative cleavage of (1-&gt;4)-alpha-D-galacturonan methyl ester to give oligosaccharides with 4-deoxy-6-O-methyl-alpha-D-galact-4-enuronosyl groups at their non-reducing ends.</text>
        <dbReference type="EC" id="4.2.2.10"/>
    </reaction>
</comment>
<evidence type="ECO:0000256" key="5">
    <source>
        <dbReference type="ARBA" id="ARBA00036818"/>
    </source>
</evidence>
<dbReference type="EC" id="4.2.2.10" evidence="7"/>
<dbReference type="AlphaFoldDB" id="A0A8H7HRG3"/>
<dbReference type="PANTHER" id="PTHR31683:SF67">
    <property type="entry name" value="PECTIN LYASE F-RELATED"/>
    <property type="match status" value="1"/>
</dbReference>
<feature type="signal peptide" evidence="9">
    <location>
        <begin position="1"/>
        <end position="19"/>
    </location>
</feature>
<reference evidence="11" key="1">
    <citation type="submission" date="2020-09" db="EMBL/GenBank/DDBJ databases">
        <title>Comparative genome analyses of four rice-infecting Rhizoctonia solani isolates reveal extensive enrichment of homogalacturonan modification genes.</title>
        <authorList>
            <person name="Lee D.-Y."/>
            <person name="Jeon J."/>
            <person name="Kim K.-T."/>
            <person name="Cheong K."/>
            <person name="Song H."/>
            <person name="Choi G."/>
            <person name="Ko J."/>
            <person name="Opiyo S.O."/>
            <person name="Zuo S."/>
            <person name="Madhav S."/>
            <person name="Lee Y.-H."/>
            <person name="Wang G.-L."/>
        </authorList>
    </citation>
    <scope>NUCLEOTIDE SEQUENCE</scope>
    <source>
        <strain evidence="11">AG1-IA WGL</strain>
    </source>
</reference>
<dbReference type="InterPro" id="IPR011050">
    <property type="entry name" value="Pectin_lyase_fold/virulence"/>
</dbReference>
<gene>
    <name evidence="11" type="ORF">RHS03_06256</name>
</gene>
<dbReference type="InterPro" id="IPR045032">
    <property type="entry name" value="PEL"/>
</dbReference>
<keyword evidence="8" id="KW-0624">Polysaccharide degradation</keyword>
<comment type="similarity">
    <text evidence="1 8">Belongs to the polysaccharide lyase 1 family.</text>
</comment>
<comment type="caution">
    <text evidence="11">The sequence shown here is derived from an EMBL/GenBank/DDBJ whole genome shotgun (WGS) entry which is preliminary data.</text>
</comment>
<accession>A0A8H7HRG3</accession>
<dbReference type="InterPro" id="IPR002022">
    <property type="entry name" value="Pec_lyase"/>
</dbReference>
<evidence type="ECO:0000256" key="2">
    <source>
        <dbReference type="ARBA" id="ARBA00023157"/>
    </source>
</evidence>
<protein>
    <recommendedName>
        <fullName evidence="7">pectin lyase</fullName>
        <ecNumber evidence="7">4.2.2.10</ecNumber>
    </recommendedName>
</protein>
<evidence type="ECO:0000256" key="6">
    <source>
        <dbReference type="ARBA" id="ARBA00037631"/>
    </source>
</evidence>
<feature type="chain" id="PRO_5034593203" description="pectin lyase" evidence="9">
    <location>
        <begin position="20"/>
        <end position="385"/>
    </location>
</feature>
<dbReference type="Proteomes" id="UP000602905">
    <property type="component" value="Unassembled WGS sequence"/>
</dbReference>
<keyword evidence="2" id="KW-1015">Disulfide bond</keyword>
<dbReference type="GO" id="GO:0005576">
    <property type="term" value="C:extracellular region"/>
    <property type="evidence" value="ECO:0007669"/>
    <property type="project" value="UniProtKB-SubCell"/>
</dbReference>
<feature type="non-terminal residue" evidence="11">
    <location>
        <position position="385"/>
    </location>
</feature>
<keyword evidence="4 8" id="KW-0456">Lyase</keyword>
<dbReference type="Gene3D" id="2.160.20.10">
    <property type="entry name" value="Single-stranded right-handed beta-helix, Pectin lyase-like"/>
    <property type="match status" value="1"/>
</dbReference>
<evidence type="ECO:0000256" key="3">
    <source>
        <dbReference type="ARBA" id="ARBA00023180"/>
    </source>
</evidence>
<comment type="subcellular location">
    <subcellularLocation>
        <location evidence="8">Secreted</location>
    </subcellularLocation>
</comment>
<organism evidence="11 12">
    <name type="scientific">Rhizoctonia solani</name>
    <dbReference type="NCBI Taxonomy" id="456999"/>
    <lineage>
        <taxon>Eukaryota</taxon>
        <taxon>Fungi</taxon>
        <taxon>Dikarya</taxon>
        <taxon>Basidiomycota</taxon>
        <taxon>Agaricomycotina</taxon>
        <taxon>Agaricomycetes</taxon>
        <taxon>Cantharellales</taxon>
        <taxon>Ceratobasidiaceae</taxon>
        <taxon>Rhizoctonia</taxon>
    </lineage>
</organism>
<evidence type="ECO:0000256" key="9">
    <source>
        <dbReference type="SAM" id="SignalP"/>
    </source>
</evidence>
<dbReference type="PANTHER" id="PTHR31683">
    <property type="entry name" value="PECTATE LYASE 18-RELATED"/>
    <property type="match status" value="1"/>
</dbReference>
<dbReference type="Pfam" id="PF00544">
    <property type="entry name" value="Pectate_lyase_4"/>
    <property type="match status" value="1"/>
</dbReference>
<dbReference type="GO" id="GO:0000272">
    <property type="term" value="P:polysaccharide catabolic process"/>
    <property type="evidence" value="ECO:0007669"/>
    <property type="project" value="UniProtKB-KW"/>
</dbReference>
<keyword evidence="3" id="KW-0325">Glycoprotein</keyword>
<dbReference type="SMART" id="SM00656">
    <property type="entry name" value="Amb_all"/>
    <property type="match status" value="1"/>
</dbReference>
<dbReference type="OrthoDB" id="1637350at2759"/>
<sequence>MFFVGSLAAILVASQGALAVGSPFGFATGTTGGSTAAPATPTSTSQLASWLSDSTTRTILLDRTYDFTNTEGTVTGPGCKPWACSPNPQQSLDGNGWCSSTAPKTTITYKKAGTTALAVGSNKTILGKGNSGWMYAVSKGKGLRLAGSKNVIIQNIRISDINPQYVWGGDAIDLSGATNVWIDHNYIKSIGRQFLVSHFEPNTKVTISNNYFDGQSTWSTGCDQHHYWAFLLLGKNDQITFARNYVYFTSGRGPHIGGTSGNKQLMHMYNNYFNDITGHALDADVGGTVLAEGNYFNKVKTPSTGNVNGAVFAPTSATMANQCSTSLGRKCVLNTLGGGSGALTNTAKNSIVSQFTASVVKSASIMDPSTVASYVLANAGTGKVN</sequence>
<dbReference type="SUPFAM" id="SSF51126">
    <property type="entry name" value="Pectin lyase-like"/>
    <property type="match status" value="1"/>
</dbReference>
<evidence type="ECO:0000256" key="4">
    <source>
        <dbReference type="ARBA" id="ARBA00023239"/>
    </source>
</evidence>
<evidence type="ECO:0000313" key="11">
    <source>
        <dbReference type="EMBL" id="KAF8703180.1"/>
    </source>
</evidence>
<evidence type="ECO:0000313" key="12">
    <source>
        <dbReference type="Proteomes" id="UP000602905"/>
    </source>
</evidence>
<keyword evidence="8" id="KW-0964">Secreted</keyword>
<name>A0A8H7HRG3_9AGAM</name>
<dbReference type="InterPro" id="IPR012334">
    <property type="entry name" value="Pectin_lyas_fold"/>
</dbReference>
<feature type="domain" description="Pectate lyase" evidence="10">
    <location>
        <begin position="82"/>
        <end position="302"/>
    </location>
</feature>
<keyword evidence="8" id="KW-0119">Carbohydrate metabolism</keyword>
<evidence type="ECO:0000256" key="1">
    <source>
        <dbReference type="ARBA" id="ARBA00010980"/>
    </source>
</evidence>